<dbReference type="Pfam" id="PF05354">
    <property type="entry name" value="Phage_attach"/>
    <property type="match status" value="1"/>
</dbReference>
<dbReference type="AlphaFoldDB" id="A0A086Y820"/>
<reference evidence="1 2" key="1">
    <citation type="submission" date="2014-03" db="EMBL/GenBank/DDBJ databases">
        <title>Genome of Haematobacter massiliensis CCUG 47968.</title>
        <authorList>
            <person name="Wang D."/>
            <person name="Wang G."/>
        </authorList>
    </citation>
    <scope>NUCLEOTIDE SEQUENCE [LARGE SCALE GENOMIC DNA]</scope>
    <source>
        <strain evidence="1 2">CCUG 47968</strain>
    </source>
</reference>
<comment type="caution">
    <text evidence="1">The sequence shown here is derived from an EMBL/GenBank/DDBJ whole genome shotgun (WGS) entry which is preliminary data.</text>
</comment>
<name>A0A086Y820_9RHOB</name>
<dbReference type="eggNOG" id="ENOG503351B">
    <property type="taxonomic scope" value="Bacteria"/>
</dbReference>
<dbReference type="RefSeq" id="WP_035708916.1">
    <property type="nucleotide sequence ID" value="NZ_CP035510.1"/>
</dbReference>
<dbReference type="OrthoDB" id="7693309at2"/>
<organism evidence="1 2">
    <name type="scientific">Haematobacter massiliensis</name>
    <dbReference type="NCBI Taxonomy" id="195105"/>
    <lineage>
        <taxon>Bacteria</taxon>
        <taxon>Pseudomonadati</taxon>
        <taxon>Pseudomonadota</taxon>
        <taxon>Alphaproteobacteria</taxon>
        <taxon>Rhodobacterales</taxon>
        <taxon>Paracoccaceae</taxon>
        <taxon>Haematobacter</taxon>
    </lineage>
</organism>
<accession>A0A086Y820</accession>
<dbReference type="STRING" id="195105.CN97_12685"/>
<keyword evidence="2" id="KW-1185">Reference proteome</keyword>
<dbReference type="InterPro" id="IPR008018">
    <property type="entry name" value="Phage_tail_attach_FII"/>
</dbReference>
<dbReference type="Gene3D" id="2.40.10.180">
    <property type="entry name" value="Phage tail proteins"/>
    <property type="match status" value="1"/>
</dbReference>
<sequence length="108" mass="11657">MTSIFDGMAGLIAGVLGRPDILYLPASGVDRTVQSIFREAPVEAQNSEGVAVLITSPSWRVERHLVPEIARGDRIEPGNGKRYRVKNVWPSGSPAADAVVLCELTEDI</sequence>
<dbReference type="Proteomes" id="UP000028826">
    <property type="component" value="Unassembled WGS sequence"/>
</dbReference>
<protein>
    <submittedName>
        <fullName evidence="1">Uncharacterized protein</fullName>
    </submittedName>
</protein>
<dbReference type="GO" id="GO:0019068">
    <property type="term" value="P:virion assembly"/>
    <property type="evidence" value="ECO:0007669"/>
    <property type="project" value="InterPro"/>
</dbReference>
<dbReference type="InterPro" id="IPR053734">
    <property type="entry name" value="Phage_Head-Tail_Connect_sf"/>
</dbReference>
<proteinExistence type="predicted"/>
<gene>
    <name evidence="1" type="ORF">CN97_12685</name>
</gene>
<evidence type="ECO:0000313" key="1">
    <source>
        <dbReference type="EMBL" id="KFI30420.1"/>
    </source>
</evidence>
<evidence type="ECO:0000313" key="2">
    <source>
        <dbReference type="Proteomes" id="UP000028826"/>
    </source>
</evidence>
<dbReference type="EMBL" id="JGYG01000003">
    <property type="protein sequence ID" value="KFI30420.1"/>
    <property type="molecule type" value="Genomic_DNA"/>
</dbReference>